<dbReference type="Proteomes" id="UP000002173">
    <property type="component" value="Unassembled WGS sequence"/>
</dbReference>
<name>A7ATQ8_BABBO</name>
<gene>
    <name evidence="8" type="ORF">BBOV_II003640</name>
</gene>
<dbReference type="SUPFAM" id="SSF48371">
    <property type="entry name" value="ARM repeat"/>
    <property type="match status" value="1"/>
</dbReference>
<dbReference type="AlphaFoldDB" id="A7ATQ8"/>
<dbReference type="eggNOG" id="KOG2023">
    <property type="taxonomic scope" value="Eukaryota"/>
</dbReference>
<reference evidence="9" key="3">
    <citation type="journal article" date="2021" name="Int. J. Parasitol.">
        <title>Comparative analysis of gene expression between Babesia bovis blood stages and kinetes allowed by improved genome annotation.</title>
        <authorList>
            <person name="Ueti M.W."/>
            <person name="Johnson W.C."/>
            <person name="Kappmeyer L.S."/>
            <person name="Herndon D.R."/>
            <person name="Mousel M.R."/>
            <person name="Reif K.E."/>
            <person name="Taus N.S."/>
            <person name="Ifeonu O.O."/>
            <person name="Silva J.C."/>
            <person name="Suarez C.E."/>
            <person name="Brayton K.A."/>
        </authorList>
    </citation>
    <scope>NUCLEOTIDE SEQUENCE [LARGE SCALE GENOMIC DNA]</scope>
</reference>
<keyword evidence="3" id="KW-0963">Cytoplasm</keyword>
<dbReference type="STRING" id="5865.A7ATQ8"/>
<proteinExistence type="predicted"/>
<protein>
    <submittedName>
        <fullName evidence="8">Transportin, putative</fullName>
    </submittedName>
</protein>
<dbReference type="KEGG" id="bbo:BBOV_II003640"/>
<evidence type="ECO:0000256" key="6">
    <source>
        <dbReference type="SAM" id="MobiDB-lite"/>
    </source>
</evidence>
<dbReference type="GO" id="GO:0031267">
    <property type="term" value="F:small GTPase binding"/>
    <property type="evidence" value="ECO:0007669"/>
    <property type="project" value="InterPro"/>
</dbReference>
<feature type="domain" description="Importin N-terminal" evidence="7">
    <location>
        <begin position="58"/>
        <end position="93"/>
    </location>
</feature>
<keyword evidence="2" id="KW-0813">Transport</keyword>
<dbReference type="RefSeq" id="XP_001609887.1">
    <property type="nucleotide sequence ID" value="XM_001609837.1"/>
</dbReference>
<organism evidence="8 9">
    <name type="scientific">Babesia bovis</name>
    <dbReference type="NCBI Taxonomy" id="5865"/>
    <lineage>
        <taxon>Eukaryota</taxon>
        <taxon>Sar</taxon>
        <taxon>Alveolata</taxon>
        <taxon>Apicomplexa</taxon>
        <taxon>Aconoidasida</taxon>
        <taxon>Piroplasmida</taxon>
        <taxon>Babesiidae</taxon>
        <taxon>Babesia</taxon>
    </lineage>
</organism>
<feature type="compositionally biased region" description="Basic and acidic residues" evidence="6">
    <location>
        <begin position="351"/>
        <end position="362"/>
    </location>
</feature>
<dbReference type="InParanoid" id="A7ATQ8"/>
<reference evidence="8 9" key="1">
    <citation type="journal article" date="2007" name="PLoS Pathog.">
        <title>Genome sequence of Babesia bovis and comparative analysis of apicomplexan hemoprotozoa.</title>
        <authorList>
            <person name="Brayton K.A."/>
            <person name="Lau A.O.T."/>
            <person name="Herndon D.R."/>
            <person name="Hannick L."/>
            <person name="Kappmeyer L.S."/>
            <person name="Berens S.J."/>
            <person name="Bidwell S.L."/>
            <person name="Brown W.C."/>
            <person name="Crabtree J."/>
            <person name="Fadrosh D."/>
            <person name="Feldblum T."/>
            <person name="Forberger H.A."/>
            <person name="Haas B.J."/>
            <person name="Howell J.M."/>
            <person name="Khouri H."/>
            <person name="Koo H."/>
            <person name="Mann D.J."/>
            <person name="Norimine J."/>
            <person name="Paulsen I.T."/>
            <person name="Radune D."/>
            <person name="Ren Q."/>
            <person name="Smith R.K. Jr."/>
            <person name="Suarez C.E."/>
            <person name="White O."/>
            <person name="Wortman J.R."/>
            <person name="Knowles D.P. Jr."/>
            <person name="McElwain T.F."/>
            <person name="Nene V.M."/>
        </authorList>
    </citation>
    <scope>NUCLEOTIDE SEQUENCE [LARGE SCALE GENOMIC DNA]</scope>
    <source>
        <strain evidence="8">T2Bo</strain>
    </source>
</reference>
<sequence>MFQADRATYIQLLEVLQKSDKADTQTQKDVSDFITQFELRERCSVLYFLEAALTAPELHMRQMAAICLKRAINLKWASLDNDVKMQLKNGLVRGIQLNDSEVRTMFGSAFVALFAVEGYERWPDAPGLLLTLLSESPNEIVRQTAGSTLVMLVEDMAASNYRDSAKPMGEAAWAHFMTFVTNQLVPRILELASTIPGSLPFFCKMLCALIDTGCFNTVIFETHFPAFWSLMGSIAQHQDPWVRKCVLKGMTETWNRRPLAILDSSAAVFAFVICSTNDTADNTVQLEALQFWAQLLKSRLEESVNSRLISQLRTHLPQLIPVLIEHTRYSSWDYMSMDESHFEEDNAAVPDRVEDVPPRPEGEMTADEDEESATWGNNWTPRKGAALALDYISQVYGQDNEIVQFLLEHIEKRLANDSDWEMKESAVLVLGAIASGCMLAMAPYLPKVVEYLIELTRHPKPLMRSIACWCLARYAGWACQVQHENPNENWLYRVLTAVLARVLDRSKRVQEAACSALASFIEEGGSQLKPHLEPIVETIVKAFSSYQARNLMFLYDTVGTMGQVFGESLVQTPCCEYLLQSVLQRLGSTETHAPQYLALMDCISYLVQSWQQLYARYAEVTIARAMNAVFEVLYDAKCYEITDGGTEPPRWDIIGCSLDMIATVIGVLQEHSRQLVATVCVTLDPDVIKELKLDKPTGYIPDMINLCCQCADATVLQNVFALLGDVAWQCADLVATETVIASLNLNLLNPSKIVSNNVCWALGVISHTDHGKKRIESVVHEFYPKLVSILVTETESMILQNVCITIGYFAAGYPAYVGANLQQFLEPWLRNISRSSSEHDKANALVSMAQVVLNTAQVPQGALAAITRVILECPPWCKELDITLHALAQRLSLNPVEWNFLQDSEKAKLRERTNIN</sequence>
<dbReference type="GeneID" id="5478116"/>
<accession>A7ATQ8</accession>
<dbReference type="InterPro" id="IPR040122">
    <property type="entry name" value="Importin_beta"/>
</dbReference>
<keyword evidence="5" id="KW-0653">Protein transport</keyword>
<dbReference type="GO" id="GO:0006606">
    <property type="term" value="P:protein import into nucleus"/>
    <property type="evidence" value="ECO:0007669"/>
    <property type="project" value="InterPro"/>
</dbReference>
<feature type="region of interest" description="Disordered" evidence="6">
    <location>
        <begin position="351"/>
        <end position="377"/>
    </location>
</feature>
<evidence type="ECO:0000313" key="9">
    <source>
        <dbReference type="Proteomes" id="UP000002173"/>
    </source>
</evidence>
<comment type="subcellular location">
    <subcellularLocation>
        <location evidence="1">Cytoplasm</location>
    </subcellularLocation>
</comment>
<dbReference type="FunCoup" id="A7ATQ8">
    <property type="interactions" value="539"/>
</dbReference>
<evidence type="ECO:0000313" key="8">
    <source>
        <dbReference type="EMBL" id="EDO06319.1"/>
    </source>
</evidence>
<dbReference type="PROSITE" id="PS50166">
    <property type="entry name" value="IMPORTIN_B_NT"/>
    <property type="match status" value="1"/>
</dbReference>
<comment type="caution">
    <text evidence="8">The sequence shown here is derived from an EMBL/GenBank/DDBJ whole genome shotgun (WGS) entry which is preliminary data.</text>
</comment>
<dbReference type="InterPro" id="IPR001494">
    <property type="entry name" value="Importin-beta_N"/>
</dbReference>
<dbReference type="PANTHER" id="PTHR10527">
    <property type="entry name" value="IMPORTIN BETA"/>
    <property type="match status" value="1"/>
</dbReference>
<dbReference type="VEuPathDB" id="PiroplasmaDB:BBOV_II003640"/>
<dbReference type="Gene3D" id="1.25.10.10">
    <property type="entry name" value="Leucine-rich Repeat Variant"/>
    <property type="match status" value="1"/>
</dbReference>
<keyword evidence="9" id="KW-1185">Reference proteome</keyword>
<evidence type="ECO:0000256" key="4">
    <source>
        <dbReference type="ARBA" id="ARBA00022737"/>
    </source>
</evidence>
<keyword evidence="4" id="KW-0677">Repeat</keyword>
<dbReference type="InterPro" id="IPR011989">
    <property type="entry name" value="ARM-like"/>
</dbReference>
<dbReference type="OMA" id="AQEGAMS"/>
<evidence type="ECO:0000259" key="7">
    <source>
        <dbReference type="PROSITE" id="PS50166"/>
    </source>
</evidence>
<evidence type="ECO:0000256" key="2">
    <source>
        <dbReference type="ARBA" id="ARBA00022448"/>
    </source>
</evidence>
<dbReference type="Pfam" id="PF13513">
    <property type="entry name" value="HEAT_EZ"/>
    <property type="match status" value="1"/>
</dbReference>
<evidence type="ECO:0000256" key="5">
    <source>
        <dbReference type="ARBA" id="ARBA00022927"/>
    </source>
</evidence>
<dbReference type="Pfam" id="PF03810">
    <property type="entry name" value="IBN_N"/>
    <property type="match status" value="1"/>
</dbReference>
<dbReference type="InterPro" id="IPR016024">
    <property type="entry name" value="ARM-type_fold"/>
</dbReference>
<dbReference type="GO" id="GO:0005737">
    <property type="term" value="C:cytoplasm"/>
    <property type="evidence" value="ECO:0007669"/>
    <property type="project" value="UniProtKB-SubCell"/>
</dbReference>
<dbReference type="EMBL" id="AAXT01000003">
    <property type="protein sequence ID" value="EDO06319.1"/>
    <property type="molecule type" value="Genomic_DNA"/>
</dbReference>
<reference evidence="9" key="2">
    <citation type="journal article" date="2020" name="Data Brief">
        <title>Transcriptome dataset of Babesia bovis life stages within vertebrate and invertebrate hosts.</title>
        <authorList>
            <person name="Ueti M.W."/>
            <person name="Johnson W.C."/>
            <person name="Kappmeyer L.S."/>
            <person name="Herndon D.R."/>
            <person name="Mousel M.R."/>
            <person name="Reif K.E."/>
            <person name="Taus N.S."/>
            <person name="Ifeonu O.O."/>
            <person name="Silva J.C."/>
            <person name="Suarez C.E."/>
            <person name="Brayton K.A."/>
        </authorList>
    </citation>
    <scope>NUCLEOTIDE SEQUENCE [LARGE SCALE GENOMIC DNA]</scope>
</reference>
<evidence type="ECO:0000256" key="3">
    <source>
        <dbReference type="ARBA" id="ARBA00022490"/>
    </source>
</evidence>
<evidence type="ECO:0000256" key="1">
    <source>
        <dbReference type="ARBA" id="ARBA00004496"/>
    </source>
</evidence>